<dbReference type="RefSeq" id="WP_344658796.1">
    <property type="nucleotide sequence ID" value="NZ_BAAAQM010000023.1"/>
</dbReference>
<accession>A0ABN2RZI5</accession>
<dbReference type="Pfam" id="PF18944">
    <property type="entry name" value="DUF5691"/>
    <property type="match status" value="1"/>
</dbReference>
<gene>
    <name evidence="1" type="ORF">GCM10009838_42310</name>
</gene>
<protein>
    <submittedName>
        <fullName evidence="1">DUF5691 domain-containing protein</fullName>
    </submittedName>
</protein>
<organism evidence="1 2">
    <name type="scientific">Catenulispora subtropica</name>
    <dbReference type="NCBI Taxonomy" id="450798"/>
    <lineage>
        <taxon>Bacteria</taxon>
        <taxon>Bacillati</taxon>
        <taxon>Actinomycetota</taxon>
        <taxon>Actinomycetes</taxon>
        <taxon>Catenulisporales</taxon>
        <taxon>Catenulisporaceae</taxon>
        <taxon>Catenulispora</taxon>
    </lineage>
</organism>
<evidence type="ECO:0000313" key="2">
    <source>
        <dbReference type="Proteomes" id="UP001499854"/>
    </source>
</evidence>
<dbReference type="InterPro" id="IPR043746">
    <property type="entry name" value="DUF5691"/>
</dbReference>
<keyword evidence="2" id="KW-1185">Reference proteome</keyword>
<proteinExistence type="predicted"/>
<dbReference type="EMBL" id="BAAAQM010000023">
    <property type="protein sequence ID" value="GAA1977439.1"/>
    <property type="molecule type" value="Genomic_DNA"/>
</dbReference>
<dbReference type="Proteomes" id="UP001499854">
    <property type="component" value="Unassembled WGS sequence"/>
</dbReference>
<evidence type="ECO:0000313" key="1">
    <source>
        <dbReference type="EMBL" id="GAA1977439.1"/>
    </source>
</evidence>
<name>A0ABN2RZI5_9ACTN</name>
<comment type="caution">
    <text evidence="1">The sequence shown here is derived from an EMBL/GenBank/DDBJ whole genome shotgun (WGS) entry which is preliminary data.</text>
</comment>
<reference evidence="1 2" key="1">
    <citation type="journal article" date="2019" name="Int. J. Syst. Evol. Microbiol.">
        <title>The Global Catalogue of Microorganisms (GCM) 10K type strain sequencing project: providing services to taxonomists for standard genome sequencing and annotation.</title>
        <authorList>
            <consortium name="The Broad Institute Genomics Platform"/>
            <consortium name="The Broad Institute Genome Sequencing Center for Infectious Disease"/>
            <person name="Wu L."/>
            <person name="Ma J."/>
        </authorList>
    </citation>
    <scope>NUCLEOTIDE SEQUENCE [LARGE SCALE GENOMIC DNA]</scope>
    <source>
        <strain evidence="1 2">JCM 16013</strain>
    </source>
</reference>
<sequence length="527" mass="57612">MNEASNQTGSEVWQDLVSTALVGTDRRTPPAAGRFSAPGDSPASALLSSAALMSAWRRAGSAGSAYSAELVGEQDEPGSGQAATATVTARSATHDPRPLLSTATSARLTALVASRSESLPEYLEAAAKTGRRAPAELLPPLFDYARGSKAVRADLMTLAGPRGTWLAKQNQQWSTFTRYASTPDADAWSSDKPHERIGYLAWFRGKDPAAARALVEEAWSQPGHAAETRAAYVETFAVGLGPEDEPFLESALDDKSRQVRTEAVRLLATLSGSRFADRMTRRLHEWVEVISEGDAVLVKIKDRELRLTEDQVRDGLGEGWVQTEDERRLAKMQPSYWFEDLIASTPLLAWEHFGLAPARLLRATAANRWEAASCHRGWRSATLRQRDAAWAEAFCAVNAANDMLELLPDEAAERWCLGVVADHRSQYSIHSAPIILSRLGRPWPDAVCEALLAAVPKYLPNATRNDVARFFGMDNLAGRWMPPSFAAAVTAKADEIRAEHPLWAEDLDDLAAMLRDRALMLAELDVV</sequence>